<feature type="transmembrane region" description="Helical" evidence="2">
    <location>
        <begin position="20"/>
        <end position="37"/>
    </location>
</feature>
<dbReference type="EMBL" id="QAOG01000002">
    <property type="protein sequence ID" value="PTQ61308.1"/>
    <property type="molecule type" value="Genomic_DNA"/>
</dbReference>
<protein>
    <submittedName>
        <fullName evidence="5">Chain-length determining protein</fullName>
    </submittedName>
    <submittedName>
        <fullName evidence="4">Polysaccharide chain length determinant protein (PEP-CTERM system associated)</fullName>
    </submittedName>
</protein>
<dbReference type="Proteomes" id="UP000244189">
    <property type="component" value="Unassembled WGS sequence"/>
</dbReference>
<keyword evidence="2" id="KW-0472">Membrane</keyword>
<feature type="transmembrane region" description="Helical" evidence="2">
    <location>
        <begin position="416"/>
        <end position="437"/>
    </location>
</feature>
<dbReference type="GO" id="GO:0005886">
    <property type="term" value="C:plasma membrane"/>
    <property type="evidence" value="ECO:0007669"/>
    <property type="project" value="TreeGrafter"/>
</dbReference>
<dbReference type="InterPro" id="IPR014345">
    <property type="entry name" value="XrtA_polysacc_chain"/>
</dbReference>
<dbReference type="Pfam" id="PF13807">
    <property type="entry name" value="GNVR"/>
    <property type="match status" value="1"/>
</dbReference>
<dbReference type="InterPro" id="IPR050445">
    <property type="entry name" value="Bact_polysacc_biosynth/exp"/>
</dbReference>
<evidence type="ECO:0000256" key="1">
    <source>
        <dbReference type="SAM" id="Coils"/>
    </source>
</evidence>
<feature type="coiled-coil region" evidence="1">
    <location>
        <begin position="165"/>
        <end position="192"/>
    </location>
</feature>
<keyword evidence="2" id="KW-1133">Transmembrane helix</keyword>
<feature type="transmembrane region" description="Helical" evidence="2">
    <location>
        <begin position="480"/>
        <end position="501"/>
    </location>
</feature>
<name>A0A2T5GPW7_9SPHN</name>
<sequence length="507" mass="53574">MNGIYDEVRIALHAIWTRRWLALAVAWGVCVLGWLVVSQIPSRYESTSRVFVQMQTILPAGMDGVPQSTPMTVDTIRTTLISAVNLEKVVRGTDLAATISSDRDVADRVASLAPNIKIASQQDNVFQITTSASSPKLARQITQKLIDLFVEQNLAGDRSKTTQSLTFLDQQLAARQKQLADAEAKRADFQNRYLGSLPGTGSVSDRISAARSQMSQVDGDLAAAQSSLSAVQGQMAGTPATVAGAGGVAGAIGPARARLQAIQGQLADARARGYTENHPDVVALKSQLAAATAAARSEPLSGGSGGSSAQNPLYASLQSMVADRTATVASLRMRRSQLQGDLDLLNSKLTGDPEVAAEQGSIDRDYQVLKDQYDALLKQREQTAIVGQAQSQSDHVKFSVIDPPTMPSKPSAPNRMLLLTGVLVAGLAAGIGAAFAMGQLRATFATSSRLEKVAGMPVIGSIGEVVTRVQSNHRRRKFKMFLGGTAALGAAYVLLLGVEILQRGLAA</sequence>
<evidence type="ECO:0000313" key="6">
    <source>
        <dbReference type="Proteomes" id="UP000244189"/>
    </source>
</evidence>
<reference evidence="4 6" key="1">
    <citation type="submission" date="2018-04" db="EMBL/GenBank/DDBJ databases">
        <title>Genomic Encyclopedia of Type Strains, Phase III (KMG-III): the genomes of soil and plant-associated and newly described type strains.</title>
        <authorList>
            <person name="Whitman W."/>
        </authorList>
    </citation>
    <scope>NUCLEOTIDE SEQUENCE [LARGE SCALE GENOMIC DNA]</scope>
    <source>
        <strain evidence="4 6">MA101b</strain>
    </source>
</reference>
<reference evidence="5 7" key="2">
    <citation type="submission" date="2019-09" db="EMBL/GenBank/DDBJ databases">
        <authorList>
            <person name="Dittami M. S."/>
        </authorList>
    </citation>
    <scope>NUCLEOTIDE SEQUENCE [LARGE SCALE GENOMIC DNA]</scope>
    <source>
        <strain evidence="5">SPHINGO391</strain>
    </source>
</reference>
<feature type="domain" description="Tyrosine-protein kinase G-rich" evidence="3">
    <location>
        <begin position="362"/>
        <end position="436"/>
    </location>
</feature>
<keyword evidence="1" id="KW-0175">Coiled coil</keyword>
<dbReference type="EMBL" id="CABVLI010000043">
    <property type="protein sequence ID" value="VVT25159.1"/>
    <property type="molecule type" value="Genomic_DNA"/>
</dbReference>
<dbReference type="RefSeq" id="WP_107957438.1">
    <property type="nucleotide sequence ID" value="NZ_JAPZPS010000004.1"/>
</dbReference>
<dbReference type="GO" id="GO:0004713">
    <property type="term" value="F:protein tyrosine kinase activity"/>
    <property type="evidence" value="ECO:0007669"/>
    <property type="project" value="TreeGrafter"/>
</dbReference>
<gene>
    <name evidence="4" type="ORF">C8J26_1637</name>
    <name evidence="5" type="ORF">SPHINGO391_480197</name>
</gene>
<evidence type="ECO:0000313" key="4">
    <source>
        <dbReference type="EMBL" id="PTQ61308.1"/>
    </source>
</evidence>
<dbReference type="InterPro" id="IPR032807">
    <property type="entry name" value="GNVR"/>
</dbReference>
<keyword evidence="6" id="KW-1185">Reference proteome</keyword>
<evidence type="ECO:0000259" key="3">
    <source>
        <dbReference type="Pfam" id="PF13807"/>
    </source>
</evidence>
<evidence type="ECO:0000313" key="5">
    <source>
        <dbReference type="EMBL" id="VVT25159.1"/>
    </source>
</evidence>
<evidence type="ECO:0000256" key="2">
    <source>
        <dbReference type="SAM" id="Phobius"/>
    </source>
</evidence>
<dbReference type="Proteomes" id="UP000326857">
    <property type="component" value="Unassembled WGS sequence"/>
</dbReference>
<accession>A0A5E8A2D2</accession>
<proteinExistence type="predicted"/>
<keyword evidence="2" id="KW-0812">Transmembrane</keyword>
<accession>A0A2T5GPW7</accession>
<dbReference type="PANTHER" id="PTHR32309:SF13">
    <property type="entry name" value="FERRIC ENTEROBACTIN TRANSPORT PROTEIN FEPE"/>
    <property type="match status" value="1"/>
</dbReference>
<organism evidence="4 6">
    <name type="scientific">Sphingomonas aurantiaca</name>
    <dbReference type="NCBI Taxonomy" id="185949"/>
    <lineage>
        <taxon>Bacteria</taxon>
        <taxon>Pseudomonadati</taxon>
        <taxon>Pseudomonadota</taxon>
        <taxon>Alphaproteobacteria</taxon>
        <taxon>Sphingomonadales</taxon>
        <taxon>Sphingomonadaceae</taxon>
        <taxon>Sphingomonas</taxon>
    </lineage>
</organism>
<dbReference type="NCBIfam" id="TIGR03007">
    <property type="entry name" value="pepcterm_ChnLen"/>
    <property type="match status" value="1"/>
</dbReference>
<dbReference type="AlphaFoldDB" id="A0A2T5GPW7"/>
<dbReference type="PANTHER" id="PTHR32309">
    <property type="entry name" value="TYROSINE-PROTEIN KINASE"/>
    <property type="match status" value="1"/>
</dbReference>
<evidence type="ECO:0000313" key="7">
    <source>
        <dbReference type="Proteomes" id="UP000326857"/>
    </source>
</evidence>